<dbReference type="RefSeq" id="WP_184482731.1">
    <property type="nucleotide sequence ID" value="NZ_JACHIV010000001.1"/>
</dbReference>
<protein>
    <submittedName>
        <fullName evidence="2">Uncharacterized protein</fullName>
    </submittedName>
</protein>
<comment type="caution">
    <text evidence="2">The sequence shown here is derived from an EMBL/GenBank/DDBJ whole genome shotgun (WGS) entry which is preliminary data.</text>
</comment>
<gene>
    <name evidence="2" type="ORF">BJ969_004987</name>
</gene>
<sequence>MGITGSAAADSPWNRDSIGRNGKVTISITGDSTRYSVRGYANERFFGHIDIWGPGWRVNGKDGWSPSTSVSGKYGAGKVCAQGFEKRGDGTYFSVGLPCNQVK</sequence>
<dbReference type="AlphaFoldDB" id="A0A840NRK7"/>
<evidence type="ECO:0000313" key="2">
    <source>
        <dbReference type="EMBL" id="MBB5071899.1"/>
    </source>
</evidence>
<proteinExistence type="predicted"/>
<feature type="region of interest" description="Disordered" evidence="1">
    <location>
        <begin position="1"/>
        <end position="22"/>
    </location>
</feature>
<evidence type="ECO:0000256" key="1">
    <source>
        <dbReference type="SAM" id="MobiDB-lite"/>
    </source>
</evidence>
<reference evidence="2 3" key="1">
    <citation type="submission" date="2020-08" db="EMBL/GenBank/DDBJ databases">
        <title>Sequencing the genomes of 1000 actinobacteria strains.</title>
        <authorList>
            <person name="Klenk H.-P."/>
        </authorList>
    </citation>
    <scope>NUCLEOTIDE SEQUENCE [LARGE SCALE GENOMIC DNA]</scope>
    <source>
        <strain evidence="2 3">DSM 45582</strain>
    </source>
</reference>
<evidence type="ECO:0000313" key="3">
    <source>
        <dbReference type="Proteomes" id="UP000580474"/>
    </source>
</evidence>
<dbReference type="Proteomes" id="UP000580474">
    <property type="component" value="Unassembled WGS sequence"/>
</dbReference>
<dbReference type="EMBL" id="JACHIV010000001">
    <property type="protein sequence ID" value="MBB5071899.1"/>
    <property type="molecule type" value="Genomic_DNA"/>
</dbReference>
<name>A0A840NRK7_9PSEU</name>
<accession>A0A840NRK7</accession>
<organism evidence="2 3">
    <name type="scientific">Saccharopolyspora gloriosae</name>
    <dbReference type="NCBI Taxonomy" id="455344"/>
    <lineage>
        <taxon>Bacteria</taxon>
        <taxon>Bacillati</taxon>
        <taxon>Actinomycetota</taxon>
        <taxon>Actinomycetes</taxon>
        <taxon>Pseudonocardiales</taxon>
        <taxon>Pseudonocardiaceae</taxon>
        <taxon>Saccharopolyspora</taxon>
    </lineage>
</organism>
<keyword evidence="3" id="KW-1185">Reference proteome</keyword>